<dbReference type="AlphaFoldDB" id="A0AAE2VY25"/>
<protein>
    <submittedName>
        <fullName evidence="1">Uncharacterized protein</fullName>
    </submittedName>
</protein>
<keyword evidence="2" id="KW-1185">Reference proteome</keyword>
<evidence type="ECO:0000313" key="1">
    <source>
        <dbReference type="EMBL" id="MBM1713633.1"/>
    </source>
</evidence>
<dbReference type="Gene3D" id="3.90.1720.10">
    <property type="entry name" value="endopeptidase domain like (from Nostoc punctiforme)"/>
    <property type="match status" value="1"/>
</dbReference>
<gene>
    <name evidence="1" type="ORF">JQV55_08670</name>
</gene>
<comment type="caution">
    <text evidence="1">The sequence shown here is derived from an EMBL/GenBank/DDBJ whole genome shotgun (WGS) entry which is preliminary data.</text>
</comment>
<dbReference type="SUPFAM" id="SSF54001">
    <property type="entry name" value="Cysteine proteinases"/>
    <property type="match status" value="1"/>
</dbReference>
<sequence length="220" mass="24435">MIVSLADLLPGDVLLYRANGMKSHQKKIYTVTGSPYTHAAIYLGDGLIADSNFPFGVTKHSVQKSIKGSLCIAILRSQLGFCGDRPRQLNEFVNSTIANGNFYDLIGAVKFGKAKKQHDNNQLEFIRDNYGKFTSSDEYAVQSFFCSAFIVACYSVVEIIGPSAQVAYVPNMFSPGNLHQDPTFGWVLGYIVPEDGYVPDDDPIQSQGTLWRDLQGCRWW</sequence>
<evidence type="ECO:0000313" key="2">
    <source>
        <dbReference type="Proteomes" id="UP000732193"/>
    </source>
</evidence>
<dbReference type="Proteomes" id="UP000732193">
    <property type="component" value="Unassembled WGS sequence"/>
</dbReference>
<reference evidence="1 2" key="1">
    <citation type="submission" date="2021-01" db="EMBL/GenBank/DDBJ databases">
        <title>Diatom-associated Roseobacters Show Island Model of Population Structure.</title>
        <authorList>
            <person name="Qu L."/>
            <person name="Feng X."/>
            <person name="Chen Y."/>
            <person name="Li L."/>
            <person name="Wang X."/>
            <person name="Hu Z."/>
            <person name="Wang H."/>
            <person name="Luo H."/>
        </authorList>
    </citation>
    <scope>NUCLEOTIDE SEQUENCE [LARGE SCALE GENOMIC DNA]</scope>
    <source>
        <strain evidence="1 2">TR60-84</strain>
    </source>
</reference>
<proteinExistence type="predicted"/>
<dbReference type="RefSeq" id="WP_203241984.1">
    <property type="nucleotide sequence ID" value="NZ_JAFBRH010000002.1"/>
</dbReference>
<dbReference type="InterPro" id="IPR038765">
    <property type="entry name" value="Papain-like_cys_pep_sf"/>
</dbReference>
<name>A0AAE2VY25_9RHOB</name>
<dbReference type="EMBL" id="JAFBRM010000002">
    <property type="protein sequence ID" value="MBM1713633.1"/>
    <property type="molecule type" value="Genomic_DNA"/>
</dbReference>
<accession>A0AAE2VY25</accession>
<organism evidence="1 2">
    <name type="scientific">Sulfitobacter geojensis</name>
    <dbReference type="NCBI Taxonomy" id="1342299"/>
    <lineage>
        <taxon>Bacteria</taxon>
        <taxon>Pseudomonadati</taxon>
        <taxon>Pseudomonadota</taxon>
        <taxon>Alphaproteobacteria</taxon>
        <taxon>Rhodobacterales</taxon>
        <taxon>Roseobacteraceae</taxon>
        <taxon>Sulfitobacter</taxon>
    </lineage>
</organism>